<evidence type="ECO:0000313" key="7">
    <source>
        <dbReference type="EMBL" id="CCD23273.1"/>
    </source>
</evidence>
<dbReference type="HOGENOM" id="CLU_005863_0_0_1"/>
<dbReference type="InterPro" id="IPR048266">
    <property type="entry name" value="Rax2-like_second"/>
</dbReference>
<keyword evidence="2" id="KW-0472">Membrane</keyword>
<feature type="compositionally biased region" description="Low complexity" evidence="1">
    <location>
        <begin position="1125"/>
        <end position="1143"/>
    </location>
</feature>
<dbReference type="OrthoDB" id="2503993at2759"/>
<evidence type="ECO:0000313" key="8">
    <source>
        <dbReference type="Proteomes" id="UP000000689"/>
    </source>
</evidence>
<keyword evidence="3" id="KW-0732">Signal</keyword>
<evidence type="ECO:0000259" key="4">
    <source>
        <dbReference type="Pfam" id="PF12768"/>
    </source>
</evidence>
<dbReference type="eggNOG" id="ENOG502QQZD">
    <property type="taxonomic scope" value="Eukaryota"/>
</dbReference>
<dbReference type="STRING" id="1071378.G0W662"/>
<proteinExistence type="predicted"/>
<evidence type="ECO:0000259" key="5">
    <source>
        <dbReference type="Pfam" id="PF20842"/>
    </source>
</evidence>
<dbReference type="PANTHER" id="PTHR31778">
    <property type="entry name" value="BUD SITE SELECTION PROTEIN RAX2"/>
    <property type="match status" value="1"/>
</dbReference>
<dbReference type="Pfam" id="PF20842">
    <property type="entry name" value="Rax2_2"/>
    <property type="match status" value="1"/>
</dbReference>
<organism evidence="7 8">
    <name type="scientific">Naumovozyma dairenensis (strain ATCC 10597 / BCRC 20456 / CBS 421 / NBRC 0211 / NRRL Y-12639)</name>
    <name type="common">Saccharomyces dairenensis</name>
    <dbReference type="NCBI Taxonomy" id="1071378"/>
    <lineage>
        <taxon>Eukaryota</taxon>
        <taxon>Fungi</taxon>
        <taxon>Dikarya</taxon>
        <taxon>Ascomycota</taxon>
        <taxon>Saccharomycotina</taxon>
        <taxon>Saccharomycetes</taxon>
        <taxon>Saccharomycetales</taxon>
        <taxon>Saccharomycetaceae</taxon>
        <taxon>Naumovozyma</taxon>
    </lineage>
</organism>
<dbReference type="InterPro" id="IPR048265">
    <property type="entry name" value="Rax2-like_third"/>
</dbReference>
<keyword evidence="8" id="KW-1185">Reference proteome</keyword>
<feature type="domain" description="Rax2-like third" evidence="6">
    <location>
        <begin position="424"/>
        <end position="574"/>
    </location>
</feature>
<feature type="domain" description="Rax2-like second" evidence="5">
    <location>
        <begin position="247"/>
        <end position="412"/>
    </location>
</feature>
<dbReference type="EMBL" id="HE580268">
    <property type="protein sequence ID" value="CCD23273.1"/>
    <property type="molecule type" value="Genomic_DNA"/>
</dbReference>
<dbReference type="OMA" id="NMYTPGC"/>
<dbReference type="GO" id="GO:0008104">
    <property type="term" value="P:intracellular protein localization"/>
    <property type="evidence" value="ECO:0007669"/>
    <property type="project" value="EnsemblFungi"/>
</dbReference>
<keyword evidence="2" id="KW-0812">Transmembrane</keyword>
<evidence type="ECO:0008006" key="9">
    <source>
        <dbReference type="Google" id="ProtNLM"/>
    </source>
</evidence>
<name>G0W662_NAUDC</name>
<feature type="region of interest" description="Disordered" evidence="1">
    <location>
        <begin position="1120"/>
        <end position="1152"/>
    </location>
</feature>
<dbReference type="GO" id="GO:0007121">
    <property type="term" value="P:bipolar cellular bud site selection"/>
    <property type="evidence" value="ECO:0007669"/>
    <property type="project" value="EnsemblFungi"/>
</dbReference>
<feature type="signal peptide" evidence="3">
    <location>
        <begin position="1"/>
        <end position="18"/>
    </location>
</feature>
<dbReference type="GeneID" id="11496210"/>
<accession>G0W662</accession>
<dbReference type="GO" id="GO:1902929">
    <property type="term" value="C:plasma membrane of growing cell tip"/>
    <property type="evidence" value="ECO:0007669"/>
    <property type="project" value="TreeGrafter"/>
</dbReference>
<sequence>MLFSWVFNFLLLIHILQASQLSNIKNILNVTNVNIPTLNLTASNDDTFQLLGDIDGLSFYRYKGQQNFTTGIIPGSNSNGLIYYSNNTLIQLEEPSNDTYIAKITPFGSDSFILSGTGSLSGYSLTNQLLYNLTTLSIEPIFNTSIEEVKTILIDDSLVYFGGNFTVLNGTSNIHSLIMWDSTSSSTEFLNFGGFGENSIINSIVKLNDDNILFAGEFYTLDEPDFLIQNTTSSQNNIFNSTTVDIGQLVPLSASTWDTGESTFDSDTFVCPDTTEESWIQSGTTGSLTCKLPFEVAPTKIRIYNSPNEDNQVSLFRILTNEAQGIMNLTYIDPISHELKHCDAFCPLYSKAILSQAYANTTSPSDTIHLLADNTTDIKWTQEFQEFAFINQISVSSVQFVALDSYGNNVALSSFQLYQNAYAVFANDTLNEPNCNSIESSSSSSLSANDWEMGLTGQTYISTTYTPNQDPVPYVSFSPQIKYPGQYSINIYTPGCTQDDTCSSRAIVNVTVWDSDGTSILATELIYQNNKELKYDELYSGYLSSSPRVTIEYVSGLYASNTVATVVADRLNVLIDSLEVPGLTSNGTNNTEIMNLNGLLQYQISNFSTSSSETTDVKITNTSLNQLSLEQFSKNTSMYADLYDDNTLLLGNSNGGIKVVKLNENMDIESSNEASLTGNTAGFSSYSGGILAYGEYNLSSKITYLVNYNGTFNEIPNFNKNSSITNVVNLTIHDTELLVIDNQAIYNVSSSSTITNSSALQLSLWSSGSNLNRDTVFSGAIALLDYTDLNGSIAIGNNFTVTNITNNVSSTNSLYTGLFLNDSLSIYASKTDSYSELLFSNGYSAPWSFFEGINYMVYSSHQTMLAVASSDFNKNSELSILNLTTFETIANETLNVNSKINGLINFEHNSTLIVGGNFTILQSNCSGLCLYNYDSNEWLTFANHSINGTIAQMELINGTQLLLSGLFNAQNISSVNLAIMDLSTYAVSSIKMGDANILQSFATIGDKIITWNGIMLESYENGAWSTIQSNFNSSTTIRSIEPIGFGPTLQKRDGTGSADGFIINGNIYDTEYGTIQAMIYNFKEWRPYYIISSTNSQIAGQIFMNRDDSALYNSQSVLQNPNNATVTTPSSTSSGTPSATHSSQPHHQKQVGRKKIDRGFVVLIGLALALGTVSLLGIIGLVLAYIFKDGDGSHDALNPRTNEDEMLETVPPEKLMKFL</sequence>
<evidence type="ECO:0000256" key="1">
    <source>
        <dbReference type="SAM" id="MobiDB-lite"/>
    </source>
</evidence>
<dbReference type="Proteomes" id="UP000000689">
    <property type="component" value="Chromosome 2"/>
</dbReference>
<feature type="transmembrane region" description="Helical" evidence="2">
    <location>
        <begin position="1160"/>
        <end position="1187"/>
    </location>
</feature>
<gene>
    <name evidence="7" type="primary">NDAI0B02380</name>
    <name evidence="7" type="ordered locus">NDAI_0B02380</name>
</gene>
<dbReference type="GO" id="GO:0005621">
    <property type="term" value="C:cellular bud scar"/>
    <property type="evidence" value="ECO:0007669"/>
    <property type="project" value="EnsemblFungi"/>
</dbReference>
<dbReference type="PANTHER" id="PTHR31778:SF2">
    <property type="entry name" value="BUD SITE SELECTION PROTEIN RAX2"/>
    <property type="match status" value="1"/>
</dbReference>
<keyword evidence="2" id="KW-1133">Transmembrane helix</keyword>
<evidence type="ECO:0000256" key="2">
    <source>
        <dbReference type="SAM" id="Phobius"/>
    </source>
</evidence>
<dbReference type="AlphaFoldDB" id="G0W662"/>
<dbReference type="KEGG" id="ndi:NDAI_0B02380"/>
<reference evidence="7 8" key="1">
    <citation type="journal article" date="2011" name="Proc. Natl. Acad. Sci. U.S.A.">
        <title>Evolutionary erosion of yeast sex chromosomes by mating-type switching accidents.</title>
        <authorList>
            <person name="Gordon J.L."/>
            <person name="Armisen D."/>
            <person name="Proux-Wera E."/>
            <person name="Oheigeartaigh S.S."/>
            <person name="Byrne K.P."/>
            <person name="Wolfe K.H."/>
        </authorList>
    </citation>
    <scope>NUCLEOTIDE SEQUENCE [LARGE SCALE GENOMIC DNA]</scope>
    <source>
        <strain evidence="8">ATCC 10597 / BCRC 20456 / CBS 421 / NBRC 0211 / NRRL Y-12639</strain>
    </source>
</reference>
<dbReference type="InterPro" id="IPR024982">
    <property type="entry name" value="Rax2-like_C"/>
</dbReference>
<dbReference type="GO" id="GO:0007120">
    <property type="term" value="P:axial cellular bud site selection"/>
    <property type="evidence" value="ECO:0007669"/>
    <property type="project" value="EnsemblFungi"/>
</dbReference>
<dbReference type="Pfam" id="PF20843">
    <property type="entry name" value="Rax2_3"/>
    <property type="match status" value="1"/>
</dbReference>
<dbReference type="Pfam" id="PF12768">
    <property type="entry name" value="Rax2"/>
    <property type="match status" value="1"/>
</dbReference>
<protein>
    <recommendedName>
        <fullName evidence="9">Bud site selection protein RAX2</fullName>
    </recommendedName>
</protein>
<evidence type="ECO:0000259" key="6">
    <source>
        <dbReference type="Pfam" id="PF20843"/>
    </source>
</evidence>
<evidence type="ECO:0000256" key="3">
    <source>
        <dbReference type="SAM" id="SignalP"/>
    </source>
</evidence>
<dbReference type="GO" id="GO:0005935">
    <property type="term" value="C:cellular bud neck"/>
    <property type="evidence" value="ECO:0007669"/>
    <property type="project" value="EnsemblFungi"/>
</dbReference>
<dbReference type="RefSeq" id="XP_003668516.1">
    <property type="nucleotide sequence ID" value="XM_003668468.1"/>
</dbReference>
<feature type="domain" description="Rax2-like C-terminal" evidence="4">
    <location>
        <begin position="878"/>
        <end position="1114"/>
    </location>
</feature>
<feature type="chain" id="PRO_5005679276" description="Bud site selection protein RAX2" evidence="3">
    <location>
        <begin position="19"/>
        <end position="1219"/>
    </location>
</feature>